<dbReference type="OrthoDB" id="9808290at2"/>
<evidence type="ECO:0000313" key="3">
    <source>
        <dbReference type="Proteomes" id="UP000445582"/>
    </source>
</evidence>
<evidence type="ECO:0000256" key="1">
    <source>
        <dbReference type="SAM" id="SignalP"/>
    </source>
</evidence>
<dbReference type="PANTHER" id="PTHR37953:SF1">
    <property type="entry name" value="UPF0127 PROTEIN MJ1496"/>
    <property type="match status" value="1"/>
</dbReference>
<dbReference type="InterPro" id="IPR038695">
    <property type="entry name" value="Saro_0823-like_sf"/>
</dbReference>
<organism evidence="2 3">
    <name type="scientific">Qipengyuania oceanensis</name>
    <dbReference type="NCBI Taxonomy" id="1463597"/>
    <lineage>
        <taxon>Bacteria</taxon>
        <taxon>Pseudomonadati</taxon>
        <taxon>Pseudomonadota</taxon>
        <taxon>Alphaproteobacteria</taxon>
        <taxon>Sphingomonadales</taxon>
        <taxon>Erythrobacteraceae</taxon>
        <taxon>Qipengyuania</taxon>
    </lineage>
</organism>
<dbReference type="PANTHER" id="PTHR37953">
    <property type="entry name" value="UPF0127 PROTEIN MJ1496"/>
    <property type="match status" value="1"/>
</dbReference>
<gene>
    <name evidence="2" type="ORF">GRI48_06325</name>
</gene>
<feature type="signal peptide" evidence="1">
    <location>
        <begin position="1"/>
        <end position="21"/>
    </location>
</feature>
<dbReference type="Pfam" id="PF02643">
    <property type="entry name" value="DUF192"/>
    <property type="match status" value="1"/>
</dbReference>
<sequence>MLRSFVVPVASALAACSPQSAAEPTPTPETTAAVHPVSGLAVITLSIDAGDKKYEFRVELADTQEAQTRGLMFRNALADDEGMIFPSAVPQTRSFWMRNTPIPLDIVFIGPDRRIVNIARETVPYSLESVPSAAPVIAVLELRGGLTAERGIEAGDVVSW</sequence>
<reference evidence="2 3" key="1">
    <citation type="submission" date="2019-12" db="EMBL/GenBank/DDBJ databases">
        <title>Genomic-based taxomic classification of the family Erythrobacteraceae.</title>
        <authorList>
            <person name="Xu L."/>
        </authorList>
    </citation>
    <scope>NUCLEOTIDE SEQUENCE [LARGE SCALE GENOMIC DNA]</scope>
    <source>
        <strain evidence="2 3">MCCC 1A09965</strain>
    </source>
</reference>
<comment type="caution">
    <text evidence="2">The sequence shown here is derived from an EMBL/GenBank/DDBJ whole genome shotgun (WGS) entry which is preliminary data.</text>
</comment>
<dbReference type="EMBL" id="WTYN01000001">
    <property type="protein sequence ID" value="MXO62624.1"/>
    <property type="molecule type" value="Genomic_DNA"/>
</dbReference>
<keyword evidence="3" id="KW-1185">Reference proteome</keyword>
<proteinExistence type="predicted"/>
<dbReference type="AlphaFoldDB" id="A0A844YI35"/>
<name>A0A844YI35_9SPHN</name>
<dbReference type="PROSITE" id="PS51257">
    <property type="entry name" value="PROKAR_LIPOPROTEIN"/>
    <property type="match status" value="1"/>
</dbReference>
<accession>A0A844YI35</accession>
<protein>
    <submittedName>
        <fullName evidence="2">DUF192 domain-containing protein</fullName>
    </submittedName>
</protein>
<feature type="chain" id="PRO_5032873689" evidence="1">
    <location>
        <begin position="22"/>
        <end position="160"/>
    </location>
</feature>
<dbReference type="Proteomes" id="UP000445582">
    <property type="component" value="Unassembled WGS sequence"/>
</dbReference>
<evidence type="ECO:0000313" key="2">
    <source>
        <dbReference type="EMBL" id="MXO62624.1"/>
    </source>
</evidence>
<dbReference type="RefSeq" id="WP_160672985.1">
    <property type="nucleotide sequence ID" value="NZ_WTYN01000001.1"/>
</dbReference>
<dbReference type="InterPro" id="IPR003795">
    <property type="entry name" value="DUF192"/>
</dbReference>
<keyword evidence="1" id="KW-0732">Signal</keyword>
<dbReference type="Gene3D" id="2.60.120.1140">
    <property type="entry name" value="Protein of unknown function DUF192"/>
    <property type="match status" value="1"/>
</dbReference>